<dbReference type="PANTHER" id="PTHR37809">
    <property type="entry name" value="RIBOSOMAL PROTEIN S12 METHYLTHIOTRANSFERASE ACCESSORY FACTOR YCAO"/>
    <property type="match status" value="1"/>
</dbReference>
<evidence type="ECO:0000313" key="4">
    <source>
        <dbReference type="Proteomes" id="UP001596058"/>
    </source>
</evidence>
<keyword evidence="4" id="KW-1185">Reference proteome</keyword>
<protein>
    <submittedName>
        <fullName evidence="3">YcaO-like family protein</fullName>
    </submittedName>
</protein>
<dbReference type="PANTHER" id="PTHR37809:SF1">
    <property type="entry name" value="RIBOSOMAL PROTEIN S12 METHYLTHIOTRANSFERASE ACCESSORY FACTOR YCAO"/>
    <property type="match status" value="1"/>
</dbReference>
<accession>A0ABW1CND1</accession>
<reference evidence="4" key="1">
    <citation type="journal article" date="2019" name="Int. J. Syst. Evol. Microbiol.">
        <title>The Global Catalogue of Microorganisms (GCM) 10K type strain sequencing project: providing services to taxonomists for standard genome sequencing and annotation.</title>
        <authorList>
            <consortium name="The Broad Institute Genomics Platform"/>
            <consortium name="The Broad Institute Genome Sequencing Center for Infectious Disease"/>
            <person name="Wu L."/>
            <person name="Ma J."/>
        </authorList>
    </citation>
    <scope>NUCLEOTIDE SEQUENCE [LARGE SCALE GENOMIC DNA]</scope>
    <source>
        <strain evidence="4">CCUG 53903</strain>
    </source>
</reference>
<dbReference type="Gene3D" id="3.30.1330.230">
    <property type="match status" value="1"/>
</dbReference>
<dbReference type="Pfam" id="PF02624">
    <property type="entry name" value="YcaO"/>
    <property type="match status" value="1"/>
</dbReference>
<comment type="caution">
    <text evidence="3">The sequence shown here is derived from an EMBL/GenBank/DDBJ whole genome shotgun (WGS) entry which is preliminary data.</text>
</comment>
<dbReference type="EMBL" id="JBHSPA010000025">
    <property type="protein sequence ID" value="MFC5826388.1"/>
    <property type="molecule type" value="Genomic_DNA"/>
</dbReference>
<name>A0ABW1CND1_9ACTN</name>
<organism evidence="3 4">
    <name type="scientific">Nonomuraea insulae</name>
    <dbReference type="NCBI Taxonomy" id="1616787"/>
    <lineage>
        <taxon>Bacteria</taxon>
        <taxon>Bacillati</taxon>
        <taxon>Actinomycetota</taxon>
        <taxon>Actinomycetes</taxon>
        <taxon>Streptosporangiales</taxon>
        <taxon>Streptosporangiaceae</taxon>
        <taxon>Nonomuraea</taxon>
    </lineage>
</organism>
<dbReference type="PROSITE" id="PS51664">
    <property type="entry name" value="YCAO"/>
    <property type="match status" value="1"/>
</dbReference>
<dbReference type="InterPro" id="IPR003776">
    <property type="entry name" value="YcaO-like_dom"/>
</dbReference>
<evidence type="ECO:0000256" key="1">
    <source>
        <dbReference type="SAM" id="MobiDB-lite"/>
    </source>
</evidence>
<gene>
    <name evidence="3" type="ORF">ACFPZ3_21185</name>
</gene>
<feature type="region of interest" description="Disordered" evidence="1">
    <location>
        <begin position="1"/>
        <end position="26"/>
    </location>
</feature>
<feature type="domain" description="YcaO" evidence="2">
    <location>
        <begin position="103"/>
        <end position="466"/>
    </location>
</feature>
<proteinExistence type="predicted"/>
<sequence length="466" mass="48206">MSRPQQAFRSPRGWEQAGPHTLDGGERTVPLAEAERRAYQALTHLGLSAHLTDLGAGGDPTAWMCELRHTGGHPAAPAARVGGKGDGEAARGCGKGDGTAARGCGKGDGEAARVGALYEALEHHLTGPARFDPAHVHLIRAADLLAGPVAGEAAATVLAGLGDTPVACHAYRPLRPAPGGAETLMVPLALSAPHYVDDPALRHAAGDGCDYAGLARYSCNSGSAIGVGRAEALVHALNESIERDAFSLLLARAFLAPPRRHRLAVVDPATLPASLAAAHARAEEVLAARVHLLDITTDLGVPAYLAYSPPTAERDHRRGAGASLFAPYAAWRALAELVQSALATAAHAGPVPRVDLRGLAPHPALYACGHFDLTPHLAHARQAPPLPAEGPAPDGPATHLDHLTRLLTATGHRPYHRIAAELPGDIVAVHTYVPGLERFMLITQGNLILPGARARAAAACGSPQDG</sequence>
<evidence type="ECO:0000313" key="3">
    <source>
        <dbReference type="EMBL" id="MFC5826388.1"/>
    </source>
</evidence>
<dbReference type="RefSeq" id="WP_379515902.1">
    <property type="nucleotide sequence ID" value="NZ_JBHSPA010000025.1"/>
</dbReference>
<dbReference type="Proteomes" id="UP001596058">
    <property type="component" value="Unassembled WGS sequence"/>
</dbReference>
<evidence type="ECO:0000259" key="2">
    <source>
        <dbReference type="PROSITE" id="PS51664"/>
    </source>
</evidence>